<keyword evidence="2" id="KW-1185">Reference proteome</keyword>
<gene>
    <name evidence="1" type="ORF">Y1Q_0023394</name>
</gene>
<protein>
    <recommendedName>
        <fullName evidence="3">Reverse transcriptase domain-containing protein</fullName>
    </recommendedName>
</protein>
<name>A0A151NPP6_ALLMI</name>
<dbReference type="Proteomes" id="UP000050525">
    <property type="component" value="Unassembled WGS sequence"/>
</dbReference>
<comment type="caution">
    <text evidence="1">The sequence shown here is derived from an EMBL/GenBank/DDBJ whole genome shotgun (WGS) entry which is preliminary data.</text>
</comment>
<reference evidence="1 2" key="1">
    <citation type="journal article" date="2012" name="Genome Biol.">
        <title>Sequencing three crocodilian genomes to illuminate the evolution of archosaurs and amniotes.</title>
        <authorList>
            <person name="St John J.A."/>
            <person name="Braun E.L."/>
            <person name="Isberg S.R."/>
            <person name="Miles L.G."/>
            <person name="Chong A.Y."/>
            <person name="Gongora J."/>
            <person name="Dalzell P."/>
            <person name="Moran C."/>
            <person name="Bed'hom B."/>
            <person name="Abzhanov A."/>
            <person name="Burgess S.C."/>
            <person name="Cooksey A.M."/>
            <person name="Castoe T.A."/>
            <person name="Crawford N.G."/>
            <person name="Densmore L.D."/>
            <person name="Drew J.C."/>
            <person name="Edwards S.V."/>
            <person name="Faircloth B.C."/>
            <person name="Fujita M.K."/>
            <person name="Greenwold M.J."/>
            <person name="Hoffmann F.G."/>
            <person name="Howard J.M."/>
            <person name="Iguchi T."/>
            <person name="Janes D.E."/>
            <person name="Khan S.Y."/>
            <person name="Kohno S."/>
            <person name="de Koning A.J."/>
            <person name="Lance S.L."/>
            <person name="McCarthy F.M."/>
            <person name="McCormack J.E."/>
            <person name="Merchant M.E."/>
            <person name="Peterson D.G."/>
            <person name="Pollock D.D."/>
            <person name="Pourmand N."/>
            <person name="Raney B.J."/>
            <person name="Roessler K.A."/>
            <person name="Sanford J.R."/>
            <person name="Sawyer R.H."/>
            <person name="Schmidt C.J."/>
            <person name="Triplett E.W."/>
            <person name="Tuberville T.D."/>
            <person name="Venegas-Anaya M."/>
            <person name="Howard J.T."/>
            <person name="Jarvis E.D."/>
            <person name="Guillette L.J.Jr."/>
            <person name="Glenn T.C."/>
            <person name="Green R.E."/>
            <person name="Ray D.A."/>
        </authorList>
    </citation>
    <scope>NUCLEOTIDE SEQUENCE [LARGE SCALE GENOMIC DNA]</scope>
    <source>
        <strain evidence="1">KSC_2009_1</strain>
    </source>
</reference>
<dbReference type="AlphaFoldDB" id="A0A151NPP6"/>
<evidence type="ECO:0000313" key="1">
    <source>
        <dbReference type="EMBL" id="KYO38690.1"/>
    </source>
</evidence>
<evidence type="ECO:0000313" key="2">
    <source>
        <dbReference type="Proteomes" id="UP000050525"/>
    </source>
</evidence>
<dbReference type="EMBL" id="AKHW03002440">
    <property type="protein sequence ID" value="KYO38690.1"/>
    <property type="molecule type" value="Genomic_DNA"/>
</dbReference>
<organism evidence="1 2">
    <name type="scientific">Alligator mississippiensis</name>
    <name type="common">American alligator</name>
    <dbReference type="NCBI Taxonomy" id="8496"/>
    <lineage>
        <taxon>Eukaryota</taxon>
        <taxon>Metazoa</taxon>
        <taxon>Chordata</taxon>
        <taxon>Craniata</taxon>
        <taxon>Vertebrata</taxon>
        <taxon>Euteleostomi</taxon>
        <taxon>Archelosauria</taxon>
        <taxon>Archosauria</taxon>
        <taxon>Crocodylia</taxon>
        <taxon>Alligatoridae</taxon>
        <taxon>Alligatorinae</taxon>
        <taxon>Alligator</taxon>
    </lineage>
</organism>
<proteinExistence type="predicted"/>
<evidence type="ECO:0008006" key="3">
    <source>
        <dbReference type="Google" id="ProtNLM"/>
    </source>
</evidence>
<sequence length="136" mass="14711">MFPHPWNSCLKSQKNAGLYGHGSCSCSGCAPGAFIDLQKAFTMVSKNGIYKTGYPQKVLSLFKDFHEGMKETIQYENETSSEFSIDPGMKQGCVLALISFGIFFSILLKYTSGNDQSGVLVTGHWDAPTPLGGQAA</sequence>
<accession>A0A151NPP6</accession>